<feature type="transmembrane region" description="Helical" evidence="2">
    <location>
        <begin position="268"/>
        <end position="292"/>
    </location>
</feature>
<accession>A0A1C3KWK6</accession>
<dbReference type="OrthoDB" id="387611at2759"/>
<keyword evidence="2" id="KW-0472">Membrane</keyword>
<dbReference type="Proteomes" id="UP000243200">
    <property type="component" value="Chromosome 13"/>
</dbReference>
<name>A0A1C3KWK6_PLAOA</name>
<keyword evidence="2" id="KW-0812">Transmembrane</keyword>
<evidence type="ECO:0000256" key="2">
    <source>
        <dbReference type="SAM" id="Phobius"/>
    </source>
</evidence>
<dbReference type="Pfam" id="PF05795">
    <property type="entry name" value="Plasmodium_Vir"/>
    <property type="match status" value="1"/>
</dbReference>
<evidence type="ECO:0000256" key="1">
    <source>
        <dbReference type="SAM" id="MobiDB-lite"/>
    </source>
</evidence>
<gene>
    <name evidence="3" type="primary">PowCR01_130007600</name>
    <name evidence="3" type="ORF">POWCR01_130007600</name>
</gene>
<dbReference type="VEuPathDB" id="PlasmoDB:PocGH01_13011000"/>
<dbReference type="InterPro" id="IPR008780">
    <property type="entry name" value="Plasmodium_Vir"/>
</dbReference>
<dbReference type="EMBL" id="LT594517">
    <property type="protein sequence ID" value="SBT78592.1"/>
    <property type="molecule type" value="Genomic_DNA"/>
</dbReference>
<dbReference type="VEuPathDB" id="PlasmoDB:POWCR01_130007600"/>
<evidence type="ECO:0000313" key="4">
    <source>
        <dbReference type="Proteomes" id="UP000243200"/>
    </source>
</evidence>
<keyword evidence="2" id="KW-1133">Transmembrane helix</keyword>
<feature type="region of interest" description="Disordered" evidence="1">
    <location>
        <begin position="230"/>
        <end position="256"/>
    </location>
</feature>
<sequence>MTVECNEIPDLPSCKIQEQFNRKKDGSSLSDECTQMKNRLVNYKGIEYLCSELERNLKDLCTKEYNDDFFIYRVEYLHYWLLEKAIKTFNIKNSGGFQGILSQFLQKWNSFIEASTYTEKCVPLLSVFSSIPLKDFESTKDMYNYYYNYKYLEMNNDSMESKRKESCKHLSSMLPQYAKLKNLCSEDTNKVCSLVFKSSIDEYDPEILRKQVECNKYELHNTGLVERSVQEKPEGIISPSGAKSEDEESSGLGTSVHYPETSNSAMRVGFPLFGFLIIGFILLKFTPIRSWFYNRMIKKGKLAENLDEEASNELSNHYFETEELKSQGKGFSISYNTLQNIE</sequence>
<protein>
    <submittedName>
        <fullName evidence="3">PIR protein</fullName>
    </submittedName>
</protein>
<evidence type="ECO:0000313" key="3">
    <source>
        <dbReference type="EMBL" id="SBT78592.1"/>
    </source>
</evidence>
<reference evidence="3 4" key="1">
    <citation type="submission" date="2016-06" db="EMBL/GenBank/DDBJ databases">
        <authorList>
            <consortium name="Pathogen Informatics"/>
        </authorList>
    </citation>
    <scope>NUCLEOTIDE SEQUENCE [LARGE SCALE GENOMIC DNA]</scope>
    <source>
        <strain evidence="3">PowCR01</strain>
    </source>
</reference>
<organism evidence="3 4">
    <name type="scientific">Plasmodium ovale</name>
    <name type="common">malaria parasite P. ovale</name>
    <dbReference type="NCBI Taxonomy" id="36330"/>
    <lineage>
        <taxon>Eukaryota</taxon>
        <taxon>Sar</taxon>
        <taxon>Alveolata</taxon>
        <taxon>Apicomplexa</taxon>
        <taxon>Aconoidasida</taxon>
        <taxon>Haemosporida</taxon>
        <taxon>Plasmodiidae</taxon>
        <taxon>Plasmodium</taxon>
        <taxon>Plasmodium (Plasmodium)</taxon>
    </lineage>
</organism>
<proteinExistence type="predicted"/>
<dbReference type="AlphaFoldDB" id="A0A1C3KWK6"/>